<evidence type="ECO:0000313" key="8">
    <source>
        <dbReference type="Proteomes" id="UP001652442"/>
    </source>
</evidence>
<keyword evidence="5" id="KW-0560">Oxidoreductase</keyword>
<comment type="similarity">
    <text evidence="2">Belongs to the zinc-containing alcohol dehydrogenase family.</text>
</comment>
<keyword evidence="8" id="KW-1185">Reference proteome</keyword>
<dbReference type="SUPFAM" id="SSF50129">
    <property type="entry name" value="GroES-like"/>
    <property type="match status" value="1"/>
</dbReference>
<evidence type="ECO:0000313" key="7">
    <source>
        <dbReference type="EMBL" id="MCU6762056.1"/>
    </source>
</evidence>
<keyword evidence="4" id="KW-0862">Zinc</keyword>
<evidence type="ECO:0000256" key="4">
    <source>
        <dbReference type="ARBA" id="ARBA00022833"/>
    </source>
</evidence>
<evidence type="ECO:0000256" key="3">
    <source>
        <dbReference type="ARBA" id="ARBA00022723"/>
    </source>
</evidence>
<feature type="domain" description="Enoyl reductase (ER)" evidence="6">
    <location>
        <begin position="8"/>
        <end position="334"/>
    </location>
</feature>
<evidence type="ECO:0000259" key="6">
    <source>
        <dbReference type="SMART" id="SM00829"/>
    </source>
</evidence>
<accession>A0ABT2TJQ3</accession>
<organism evidence="7 8">
    <name type="scientific">Brotonthovivens ammoniilytica</name>
    <dbReference type="NCBI Taxonomy" id="2981725"/>
    <lineage>
        <taxon>Bacteria</taxon>
        <taxon>Bacillati</taxon>
        <taxon>Bacillota</taxon>
        <taxon>Clostridia</taxon>
        <taxon>Lachnospirales</taxon>
        <taxon>Lachnospiraceae</taxon>
        <taxon>Brotonthovivens</taxon>
    </lineage>
</organism>
<dbReference type="PANTHER" id="PTHR43350:SF19">
    <property type="entry name" value="D-GULOSIDE 3-DEHYDROGENASE"/>
    <property type="match status" value="1"/>
</dbReference>
<comment type="caution">
    <text evidence="7">The sequence shown here is derived from an EMBL/GenBank/DDBJ whole genome shotgun (WGS) entry which is preliminary data.</text>
</comment>
<protein>
    <submittedName>
        <fullName evidence="7">Zinc-binding alcohol dehydrogenase</fullName>
    </submittedName>
</protein>
<dbReference type="Gene3D" id="3.90.180.10">
    <property type="entry name" value="Medium-chain alcohol dehydrogenases, catalytic domain"/>
    <property type="match status" value="2"/>
</dbReference>
<dbReference type="InterPro" id="IPR013154">
    <property type="entry name" value="ADH-like_N"/>
</dbReference>
<dbReference type="InterPro" id="IPR011032">
    <property type="entry name" value="GroES-like_sf"/>
</dbReference>
<dbReference type="PANTHER" id="PTHR43350">
    <property type="entry name" value="NAD-DEPENDENT ALCOHOL DEHYDROGENASE"/>
    <property type="match status" value="1"/>
</dbReference>
<comment type="cofactor">
    <cofactor evidence="1">
        <name>Zn(2+)</name>
        <dbReference type="ChEBI" id="CHEBI:29105"/>
    </cofactor>
</comment>
<keyword evidence="3" id="KW-0479">Metal-binding</keyword>
<evidence type="ECO:0000256" key="1">
    <source>
        <dbReference type="ARBA" id="ARBA00001947"/>
    </source>
</evidence>
<dbReference type="SUPFAM" id="SSF51735">
    <property type="entry name" value="NAD(P)-binding Rossmann-fold domains"/>
    <property type="match status" value="1"/>
</dbReference>
<dbReference type="EMBL" id="JAOQJQ010000002">
    <property type="protein sequence ID" value="MCU6762056.1"/>
    <property type="molecule type" value="Genomic_DNA"/>
</dbReference>
<reference evidence="7 8" key="1">
    <citation type="journal article" date="2021" name="ISME Commun">
        <title>Automated analysis of genomic sequences facilitates high-throughput and comprehensive description of bacteria.</title>
        <authorList>
            <person name="Hitch T.C.A."/>
        </authorList>
    </citation>
    <scope>NUCLEOTIDE SEQUENCE [LARGE SCALE GENOMIC DNA]</scope>
    <source>
        <strain evidence="7 8">Sanger_109</strain>
    </source>
</reference>
<dbReference type="InterPro" id="IPR020843">
    <property type="entry name" value="ER"/>
</dbReference>
<dbReference type="SMART" id="SM00829">
    <property type="entry name" value="PKS_ER"/>
    <property type="match status" value="1"/>
</dbReference>
<dbReference type="InterPro" id="IPR036291">
    <property type="entry name" value="NAD(P)-bd_dom_sf"/>
</dbReference>
<dbReference type="CDD" id="cd08255">
    <property type="entry name" value="2-desacetyl-2-hydroxyethyl_bacteriochlorophyllide_like"/>
    <property type="match status" value="1"/>
</dbReference>
<dbReference type="Pfam" id="PF08240">
    <property type="entry name" value="ADH_N"/>
    <property type="match status" value="1"/>
</dbReference>
<dbReference type="InterPro" id="IPR013149">
    <property type="entry name" value="ADH-like_C"/>
</dbReference>
<gene>
    <name evidence="7" type="ORF">OCV88_06830</name>
</gene>
<proteinExistence type="inferred from homology"/>
<dbReference type="RefSeq" id="WP_158424788.1">
    <property type="nucleotide sequence ID" value="NZ_JAOQJQ010000002.1"/>
</dbReference>
<dbReference type="Pfam" id="PF00107">
    <property type="entry name" value="ADH_zinc_N"/>
    <property type="match status" value="1"/>
</dbReference>
<evidence type="ECO:0000256" key="5">
    <source>
        <dbReference type="ARBA" id="ARBA00023002"/>
    </source>
</evidence>
<evidence type="ECO:0000256" key="2">
    <source>
        <dbReference type="ARBA" id="ARBA00008072"/>
    </source>
</evidence>
<name>A0ABT2TJQ3_9FIRM</name>
<dbReference type="Proteomes" id="UP001652442">
    <property type="component" value="Unassembled WGS sequence"/>
</dbReference>
<dbReference type="Gene3D" id="3.40.50.720">
    <property type="entry name" value="NAD(P)-binding Rossmann-like Domain"/>
    <property type="match status" value="1"/>
</dbReference>
<sequence length="351" mass="38177">MKTIYAEAQLGKVVLKEKEIEAPGPGQVLLKAKYSAMSPGTENGLLGAHIVPLPTSIGYAMAAEVIEVGEGVRELKVGDHIVTTGEHAQYLVMDELNCTICPENVDLKQAAFWNLGHTGMYALRRSNLQMGEPCAVLGQGFVGAITAQAAKLAGALPVIVTDLDDGRLDAAKQMGVDIAINTKTDPKGLEREVEKLHRGGLPVIFEATGARGPLMQAAELIGERGRLVMISQVHGEAMPPIDDPIMQKGASLIGTYVNSKPFKLRRADLFIDGVWPPVMHRDLARYANSDVWTSDEDIQVFLNLIAYGKLDITPLISHEFGYKEIPEAYEKYVYPEVNPDMTGGLISWVEE</sequence>